<reference evidence="2 3" key="1">
    <citation type="submission" date="2024-01" db="EMBL/GenBank/DDBJ databases">
        <title>Genome assemblies of Stephania.</title>
        <authorList>
            <person name="Yang L."/>
        </authorList>
    </citation>
    <scope>NUCLEOTIDE SEQUENCE [LARGE SCALE GENOMIC DNA]</scope>
    <source>
        <strain evidence="2">JXDWG</strain>
        <tissue evidence="2">Leaf</tissue>
    </source>
</reference>
<evidence type="ECO:0000313" key="2">
    <source>
        <dbReference type="EMBL" id="KAK9166745.1"/>
    </source>
</evidence>
<dbReference type="EMBL" id="JBBNAG010000001">
    <property type="protein sequence ID" value="KAK9166745.1"/>
    <property type="molecule type" value="Genomic_DNA"/>
</dbReference>
<dbReference type="AlphaFoldDB" id="A0AAP0LA32"/>
<gene>
    <name evidence="2" type="ORF">Scep_001936</name>
</gene>
<comment type="caution">
    <text evidence="2">The sequence shown here is derived from an EMBL/GenBank/DDBJ whole genome shotgun (WGS) entry which is preliminary data.</text>
</comment>
<keyword evidence="3" id="KW-1185">Reference proteome</keyword>
<sequence>MSKALGGCTTMFCLISTLPYGLCEYKHCHTPDVRRVQLESCNCCDLIQSSFDEATC</sequence>
<evidence type="ECO:0000313" key="3">
    <source>
        <dbReference type="Proteomes" id="UP001419268"/>
    </source>
</evidence>
<feature type="signal peptide" evidence="1">
    <location>
        <begin position="1"/>
        <end position="23"/>
    </location>
</feature>
<organism evidence="2 3">
    <name type="scientific">Stephania cephalantha</name>
    <dbReference type="NCBI Taxonomy" id="152367"/>
    <lineage>
        <taxon>Eukaryota</taxon>
        <taxon>Viridiplantae</taxon>
        <taxon>Streptophyta</taxon>
        <taxon>Embryophyta</taxon>
        <taxon>Tracheophyta</taxon>
        <taxon>Spermatophyta</taxon>
        <taxon>Magnoliopsida</taxon>
        <taxon>Ranunculales</taxon>
        <taxon>Menispermaceae</taxon>
        <taxon>Menispermoideae</taxon>
        <taxon>Cissampelideae</taxon>
        <taxon>Stephania</taxon>
    </lineage>
</organism>
<protein>
    <submittedName>
        <fullName evidence="2">Uncharacterized protein</fullName>
    </submittedName>
</protein>
<feature type="chain" id="PRO_5042834736" evidence="1">
    <location>
        <begin position="24"/>
        <end position="56"/>
    </location>
</feature>
<name>A0AAP0LA32_9MAGN</name>
<proteinExistence type="predicted"/>
<accession>A0AAP0LA32</accession>
<evidence type="ECO:0000256" key="1">
    <source>
        <dbReference type="SAM" id="SignalP"/>
    </source>
</evidence>
<dbReference type="Proteomes" id="UP001419268">
    <property type="component" value="Unassembled WGS sequence"/>
</dbReference>
<keyword evidence="1" id="KW-0732">Signal</keyword>